<feature type="domain" description="Secretion system C-terminal sorting" evidence="3">
    <location>
        <begin position="499"/>
        <end position="567"/>
    </location>
</feature>
<dbReference type="EMBL" id="JAAJBT010000005">
    <property type="protein sequence ID" value="NHM02326.1"/>
    <property type="molecule type" value="Genomic_DNA"/>
</dbReference>
<sequence length="568" mass="59507">MKKIYSFFLMFFGALSFAQTFYSENFGTPSGTTLITGYSGWQVGSPVTYSGSGDVRTTGASSGYAGASGSGNVFLTSTAGRNLIISNINSSAFNQADIQLSFGYLTSSVATQLVVETSTNGTTWTPITFTQNTTTTWNLVTVLGGQIPSSTTLSLRFTQPATASMRIDDVKLSSVSSSCTLVLGAATTTCSASTLALDTYSVSIPFSGAGNATYVITPTSGTVGGDNPTAVATGNIIISGITENTPYSVSITGGTCNFTTNGNSPECKPLNALTFQEPFNYTVGSSLGAQQTWSNLNSGDLITVESGNLTYGTLAGTGNSVSFSGAGIETFSPFTPTTSGTIYAGFMFSVTDLSNVTDGVDSYFAVLTDAAKNFKLRLFTKRVASQYQIGFDSAATTTNYDTTLRNIGDVVYVIMGYDFATNTVVNVWINPNLATFSSATPPTLTATTPAIADLGGFVLRQDGSTSTPTIKVDELKIGALAAEYNLSSATFSQIDGLKLYPNPTKNSLYIETAINSTIYVSIVDLLGKEVINTKVANNLVNVSNLTSGIYIVKITEEGKTATKKLIIN</sequence>
<dbReference type="RefSeq" id="WP_166077434.1">
    <property type="nucleotide sequence ID" value="NZ_JAAJBT010000005.1"/>
</dbReference>
<name>A0ABX0IA66_9FLAO</name>
<accession>A0ABX0IA66</accession>
<evidence type="ECO:0000313" key="4">
    <source>
        <dbReference type="EMBL" id="NHM02326.1"/>
    </source>
</evidence>
<keyword evidence="1 2" id="KW-0732">Signal</keyword>
<evidence type="ECO:0000256" key="2">
    <source>
        <dbReference type="SAM" id="SignalP"/>
    </source>
</evidence>
<feature type="signal peptide" evidence="2">
    <location>
        <begin position="1"/>
        <end position="18"/>
    </location>
</feature>
<dbReference type="NCBIfam" id="TIGR04183">
    <property type="entry name" value="Por_Secre_tail"/>
    <property type="match status" value="1"/>
</dbReference>
<keyword evidence="5" id="KW-1185">Reference proteome</keyword>
<dbReference type="Proteomes" id="UP000800984">
    <property type="component" value="Unassembled WGS sequence"/>
</dbReference>
<organism evidence="4 5">
    <name type="scientific">Flavobacterium difficile</name>
    <dbReference type="NCBI Taxonomy" id="2709659"/>
    <lineage>
        <taxon>Bacteria</taxon>
        <taxon>Pseudomonadati</taxon>
        <taxon>Bacteroidota</taxon>
        <taxon>Flavobacteriia</taxon>
        <taxon>Flavobacteriales</taxon>
        <taxon>Flavobacteriaceae</taxon>
        <taxon>Flavobacterium</taxon>
    </lineage>
</organism>
<feature type="chain" id="PRO_5046324859" evidence="2">
    <location>
        <begin position="19"/>
        <end position="568"/>
    </location>
</feature>
<gene>
    <name evidence="4" type="ORF">G4D72_09425</name>
</gene>
<protein>
    <submittedName>
        <fullName evidence="4">T9SS type A sorting domain-containing protein</fullName>
    </submittedName>
</protein>
<evidence type="ECO:0000259" key="3">
    <source>
        <dbReference type="Pfam" id="PF18962"/>
    </source>
</evidence>
<dbReference type="InterPro" id="IPR026444">
    <property type="entry name" value="Secre_tail"/>
</dbReference>
<comment type="caution">
    <text evidence="4">The sequence shown here is derived from an EMBL/GenBank/DDBJ whole genome shotgun (WGS) entry which is preliminary data.</text>
</comment>
<evidence type="ECO:0000313" key="5">
    <source>
        <dbReference type="Proteomes" id="UP000800984"/>
    </source>
</evidence>
<dbReference type="Pfam" id="PF18962">
    <property type="entry name" value="Por_Secre_tail"/>
    <property type="match status" value="1"/>
</dbReference>
<proteinExistence type="predicted"/>
<dbReference type="Gene3D" id="2.60.120.260">
    <property type="entry name" value="Galactose-binding domain-like"/>
    <property type="match status" value="1"/>
</dbReference>
<reference evidence="4 5" key="1">
    <citation type="submission" date="2020-02" db="EMBL/GenBank/DDBJ databases">
        <authorList>
            <person name="Chen W.-M."/>
        </authorList>
    </citation>
    <scope>NUCLEOTIDE SEQUENCE [LARGE SCALE GENOMIC DNA]</scope>
    <source>
        <strain evidence="4 5">KDG-16</strain>
    </source>
</reference>
<evidence type="ECO:0000256" key="1">
    <source>
        <dbReference type="ARBA" id="ARBA00022729"/>
    </source>
</evidence>